<feature type="region of interest" description="Disordered" evidence="12">
    <location>
        <begin position="1"/>
        <end position="58"/>
    </location>
</feature>
<reference evidence="13 14" key="2">
    <citation type="submission" date="2018-11" db="EMBL/GenBank/DDBJ databases">
        <authorList>
            <consortium name="Pathogen Informatics"/>
        </authorList>
    </citation>
    <scope>NUCLEOTIDE SEQUENCE [LARGE SCALE GENOMIC DNA]</scope>
</reference>
<dbReference type="Pfam" id="PF09788">
    <property type="entry name" value="Tmemb_55A"/>
    <property type="match status" value="1"/>
</dbReference>
<proteinExistence type="predicted"/>
<evidence type="ECO:0000256" key="12">
    <source>
        <dbReference type="SAM" id="MobiDB-lite"/>
    </source>
</evidence>
<evidence type="ECO:0000256" key="2">
    <source>
        <dbReference type="ARBA" id="ARBA00004107"/>
    </source>
</evidence>
<evidence type="ECO:0000256" key="3">
    <source>
        <dbReference type="ARBA" id="ARBA00004155"/>
    </source>
</evidence>
<dbReference type="GO" id="GO:0031902">
    <property type="term" value="C:late endosome membrane"/>
    <property type="evidence" value="ECO:0007669"/>
    <property type="project" value="UniProtKB-SubCell"/>
</dbReference>
<evidence type="ECO:0000256" key="10">
    <source>
        <dbReference type="ARBA" id="ARBA00023228"/>
    </source>
</evidence>
<dbReference type="InterPro" id="IPR019178">
    <property type="entry name" value="PtdIns-P2-Ptase"/>
</dbReference>
<evidence type="ECO:0000256" key="11">
    <source>
        <dbReference type="RuleBase" id="RU365008"/>
    </source>
</evidence>
<keyword evidence="7 11" id="KW-0378">Hydrolase</keyword>
<accession>A0A183IZ39</accession>
<evidence type="ECO:0000256" key="7">
    <source>
        <dbReference type="ARBA" id="ARBA00022801"/>
    </source>
</evidence>
<dbReference type="Proteomes" id="UP000270296">
    <property type="component" value="Unassembled WGS sequence"/>
</dbReference>
<evidence type="ECO:0000313" key="13">
    <source>
        <dbReference type="EMBL" id="VDP19926.1"/>
    </source>
</evidence>
<evidence type="ECO:0000256" key="8">
    <source>
        <dbReference type="ARBA" id="ARBA00022989"/>
    </source>
</evidence>
<evidence type="ECO:0000313" key="15">
    <source>
        <dbReference type="WBParaSite" id="SBAD_0000920801-mRNA-1"/>
    </source>
</evidence>
<dbReference type="GO" id="GO:0005886">
    <property type="term" value="C:plasma membrane"/>
    <property type="evidence" value="ECO:0007669"/>
    <property type="project" value="TreeGrafter"/>
</dbReference>
<dbReference type="EC" id="3.1.3.78" evidence="4 11"/>
<dbReference type="EMBL" id="UZAM01012077">
    <property type="protein sequence ID" value="VDP19926.1"/>
    <property type="molecule type" value="Genomic_DNA"/>
</dbReference>
<dbReference type="GO" id="GO:0046856">
    <property type="term" value="P:phosphatidylinositol dephosphorylation"/>
    <property type="evidence" value="ECO:0007669"/>
    <property type="project" value="InterPro"/>
</dbReference>
<evidence type="ECO:0000256" key="6">
    <source>
        <dbReference type="ARBA" id="ARBA00022753"/>
    </source>
</evidence>
<evidence type="ECO:0000313" key="14">
    <source>
        <dbReference type="Proteomes" id="UP000270296"/>
    </source>
</evidence>
<dbReference type="PANTHER" id="PTHR21014:SF6">
    <property type="entry name" value="PHOSPHATIDYLINOSITOL-4,5-BISPHOSPHATE 4-PHOSPHATASE"/>
    <property type="match status" value="1"/>
</dbReference>
<dbReference type="PANTHER" id="PTHR21014">
    <property type="entry name" value="PHOSPHATIDYLINOSITOL-4,5-BISPHOSPHATE 4-PHOSPHATASE"/>
    <property type="match status" value="1"/>
</dbReference>
<sequence length="184" mass="19992">MSQDNRCTEETPLLDSEKQQAAAKGKPADNKNVAFSADAESSSQQLEEPPTLAYNGVSTEPPVTVPTITCRVCHASIDISGKTHQHVVKCPQCTEATPIRPPPPGRKYVRCPCNCLLICNQSSSRIACPRANCKRVITLGLSPIGRAVRAPPGTQRISCAYCDEIFMYNVLNKRLAKCPHCGRV</sequence>
<keyword evidence="5" id="KW-0812">Transmembrane</keyword>
<protein>
    <recommendedName>
        <fullName evidence="4 11">Phosphatidylinositol-4,5-bisphosphate 4-phosphatase</fullName>
        <ecNumber evidence="4 11">3.1.3.78</ecNumber>
    </recommendedName>
</protein>
<comment type="function">
    <text evidence="11">Catalyzes the hydrolysis of phosphatidylinositol-4,5-bisphosphate (PtdIns-4,5-P2) to phosphatidylinositol-4-phosphate (PtdIns-4-P).</text>
</comment>
<evidence type="ECO:0000256" key="4">
    <source>
        <dbReference type="ARBA" id="ARBA00012936"/>
    </source>
</evidence>
<keyword evidence="14" id="KW-1185">Reference proteome</keyword>
<evidence type="ECO:0000256" key="9">
    <source>
        <dbReference type="ARBA" id="ARBA00023136"/>
    </source>
</evidence>
<dbReference type="GO" id="GO:0005765">
    <property type="term" value="C:lysosomal membrane"/>
    <property type="evidence" value="ECO:0007669"/>
    <property type="project" value="UniProtKB-SubCell"/>
</dbReference>
<dbReference type="GO" id="GO:0030670">
    <property type="term" value="C:phagocytic vesicle membrane"/>
    <property type="evidence" value="ECO:0007669"/>
    <property type="project" value="TreeGrafter"/>
</dbReference>
<keyword evidence="10 11" id="KW-0458">Lysosome</keyword>
<organism evidence="15">
    <name type="scientific">Soboliphyme baturini</name>
    <dbReference type="NCBI Taxonomy" id="241478"/>
    <lineage>
        <taxon>Eukaryota</taxon>
        <taxon>Metazoa</taxon>
        <taxon>Ecdysozoa</taxon>
        <taxon>Nematoda</taxon>
        <taxon>Enoplea</taxon>
        <taxon>Dorylaimia</taxon>
        <taxon>Dioctophymatida</taxon>
        <taxon>Dioctophymatoidea</taxon>
        <taxon>Soboliphymatidae</taxon>
        <taxon>Soboliphyme</taxon>
    </lineage>
</organism>
<evidence type="ECO:0000256" key="1">
    <source>
        <dbReference type="ARBA" id="ARBA00001261"/>
    </source>
</evidence>
<reference evidence="15" key="1">
    <citation type="submission" date="2016-06" db="UniProtKB">
        <authorList>
            <consortium name="WormBaseParasite"/>
        </authorList>
    </citation>
    <scope>IDENTIFICATION</scope>
</reference>
<comment type="catalytic activity">
    <reaction evidence="1 11">
        <text>a 1,2-diacyl-sn-glycero-3-phospho-(1D-myo-inositol-4,5-bisphosphate) + H2O = a 1,2-diacyl-sn-glycero-3-phospho-(1D-myo-inositol-5-phosphate) + phosphate</text>
        <dbReference type="Rhea" id="RHEA:25674"/>
        <dbReference type="ChEBI" id="CHEBI:15377"/>
        <dbReference type="ChEBI" id="CHEBI:43474"/>
        <dbReference type="ChEBI" id="CHEBI:57795"/>
        <dbReference type="ChEBI" id="CHEBI:58456"/>
        <dbReference type="EC" id="3.1.3.78"/>
    </reaction>
</comment>
<gene>
    <name evidence="13" type="ORF">SBAD_LOCUS8886</name>
</gene>
<dbReference type="WBParaSite" id="SBAD_0000920801-mRNA-1">
    <property type="protein sequence ID" value="SBAD_0000920801-mRNA-1"/>
    <property type="gene ID" value="SBAD_0000920801"/>
</dbReference>
<dbReference type="GO" id="GO:0034597">
    <property type="term" value="F:phosphatidylinositol-4,5-bisphosphate 4-phosphatase activity"/>
    <property type="evidence" value="ECO:0007669"/>
    <property type="project" value="UniProtKB-EC"/>
</dbReference>
<dbReference type="OrthoDB" id="9939933at2759"/>
<comment type="subcellular location">
    <subcellularLocation>
        <location evidence="2 11">Late endosome membrane</location>
        <topology evidence="2 11">Multi-pass membrane protein</topology>
    </subcellularLocation>
    <subcellularLocation>
        <location evidence="3 11">Lysosome membrane</location>
        <topology evidence="3 11">Multi-pass membrane protein</topology>
    </subcellularLocation>
</comment>
<keyword evidence="6 11" id="KW-0967">Endosome</keyword>
<dbReference type="AlphaFoldDB" id="A0A183IZ39"/>
<keyword evidence="9" id="KW-0472">Membrane</keyword>
<evidence type="ECO:0000256" key="5">
    <source>
        <dbReference type="ARBA" id="ARBA00022692"/>
    </source>
</evidence>
<name>A0A183IZ39_9BILA</name>
<keyword evidence="8" id="KW-1133">Transmembrane helix</keyword>